<evidence type="ECO:0000313" key="5">
    <source>
        <dbReference type="Proteomes" id="UP000429607"/>
    </source>
</evidence>
<keyword evidence="6" id="KW-1185">Reference proteome</keyword>
<evidence type="ECO:0000256" key="1">
    <source>
        <dbReference type="SAM" id="Phobius"/>
    </source>
</evidence>
<reference evidence="5 7" key="1">
    <citation type="submission" date="2018-09" db="EMBL/GenBank/DDBJ databases">
        <title>Genomic investigation of the strawberry pathogen Phytophthora fragariae indicates pathogenicity is determined by transcriptional variation in three key races.</title>
        <authorList>
            <person name="Adams T.M."/>
            <person name="Armitage A.D."/>
            <person name="Sobczyk M.K."/>
            <person name="Bates H.J."/>
            <person name="Dunwell J.M."/>
            <person name="Nellist C.F."/>
            <person name="Harrison R.J."/>
        </authorList>
    </citation>
    <scope>NUCLEOTIDE SEQUENCE [LARGE SCALE GENOMIC DNA]</scope>
    <source>
        <strain evidence="2 5">SCRP249</strain>
        <strain evidence="3 7">SCRP324</strain>
        <strain evidence="4 6">SCRP333</strain>
    </source>
</reference>
<evidence type="ECO:0000313" key="3">
    <source>
        <dbReference type="EMBL" id="KAE9031604.1"/>
    </source>
</evidence>
<dbReference type="AlphaFoldDB" id="A0A6A3MDI0"/>
<name>A0A6A3MDI0_9STRA</name>
<dbReference type="Proteomes" id="UP000435112">
    <property type="component" value="Unassembled WGS sequence"/>
</dbReference>
<keyword evidence="1" id="KW-0812">Transmembrane</keyword>
<dbReference type="EMBL" id="QXFV01000755">
    <property type="protein sequence ID" value="KAE9027595.1"/>
    <property type="molecule type" value="Genomic_DNA"/>
</dbReference>
<dbReference type="EMBL" id="QXFU01000518">
    <property type="protein sequence ID" value="KAE9031604.1"/>
    <property type="molecule type" value="Genomic_DNA"/>
</dbReference>
<accession>A0A6A3MDI0</accession>
<proteinExistence type="predicted"/>
<feature type="transmembrane region" description="Helical" evidence="1">
    <location>
        <begin position="6"/>
        <end position="29"/>
    </location>
</feature>
<protein>
    <submittedName>
        <fullName evidence="2">Uncharacterized protein</fullName>
    </submittedName>
</protein>
<keyword evidence="1" id="KW-1133">Transmembrane helix</keyword>
<comment type="caution">
    <text evidence="2">The sequence shown here is derived from an EMBL/GenBank/DDBJ whole genome shotgun (WGS) entry which is preliminary data.</text>
</comment>
<evidence type="ECO:0000313" key="7">
    <source>
        <dbReference type="Proteomes" id="UP000435112"/>
    </source>
</evidence>
<organism evidence="2 5">
    <name type="scientific">Phytophthora rubi</name>
    <dbReference type="NCBI Taxonomy" id="129364"/>
    <lineage>
        <taxon>Eukaryota</taxon>
        <taxon>Sar</taxon>
        <taxon>Stramenopiles</taxon>
        <taxon>Oomycota</taxon>
        <taxon>Peronosporomycetes</taxon>
        <taxon>Peronosporales</taxon>
        <taxon>Peronosporaceae</taxon>
        <taxon>Phytophthora</taxon>
    </lineage>
</organism>
<gene>
    <name evidence="2" type="ORF">PR001_g11932</name>
    <name evidence="3" type="ORF">PR002_g9615</name>
    <name evidence="4" type="ORF">PR003_g9857</name>
</gene>
<sequence length="55" mass="6206">MAGCWGAVYLACGVAWVPVVPFTSGRCWLRRVHGQRKVDRPSRLVPYRIHGGRRA</sequence>
<evidence type="ECO:0000313" key="6">
    <source>
        <dbReference type="Proteomes" id="UP000434957"/>
    </source>
</evidence>
<dbReference type="Proteomes" id="UP000434957">
    <property type="component" value="Unassembled WGS sequence"/>
</dbReference>
<evidence type="ECO:0000313" key="2">
    <source>
        <dbReference type="EMBL" id="KAE9027595.1"/>
    </source>
</evidence>
<keyword evidence="1" id="KW-0472">Membrane</keyword>
<dbReference type="Proteomes" id="UP000429607">
    <property type="component" value="Unassembled WGS sequence"/>
</dbReference>
<dbReference type="EMBL" id="QXFT01000521">
    <property type="protein sequence ID" value="KAE9341694.1"/>
    <property type="molecule type" value="Genomic_DNA"/>
</dbReference>
<evidence type="ECO:0000313" key="4">
    <source>
        <dbReference type="EMBL" id="KAE9341694.1"/>
    </source>
</evidence>